<dbReference type="InterPro" id="IPR036909">
    <property type="entry name" value="Cyt_c-like_dom_sf"/>
</dbReference>
<dbReference type="STRING" id="927083.DB32_008114"/>
<keyword evidence="7" id="KW-1185">Reference proteome</keyword>
<dbReference type="PANTHER" id="PTHR35008">
    <property type="entry name" value="BLL4482 PROTEIN-RELATED"/>
    <property type="match status" value="1"/>
</dbReference>
<dbReference type="PROSITE" id="PS51007">
    <property type="entry name" value="CYTC"/>
    <property type="match status" value="2"/>
</dbReference>
<dbReference type="Proteomes" id="UP000034883">
    <property type="component" value="Chromosome"/>
</dbReference>
<dbReference type="EMBL" id="CP011125">
    <property type="protein sequence ID" value="AKF10965.1"/>
    <property type="molecule type" value="Genomic_DNA"/>
</dbReference>
<gene>
    <name evidence="6" type="ORF">DB32_008114</name>
</gene>
<dbReference type="GO" id="GO:0020037">
    <property type="term" value="F:heme binding"/>
    <property type="evidence" value="ECO:0007669"/>
    <property type="project" value="InterPro"/>
</dbReference>
<evidence type="ECO:0000256" key="4">
    <source>
        <dbReference type="PROSITE-ProRule" id="PRU00433"/>
    </source>
</evidence>
<organism evidence="6 7">
    <name type="scientific">Sandaracinus amylolyticus</name>
    <dbReference type="NCBI Taxonomy" id="927083"/>
    <lineage>
        <taxon>Bacteria</taxon>
        <taxon>Pseudomonadati</taxon>
        <taxon>Myxococcota</taxon>
        <taxon>Polyangia</taxon>
        <taxon>Polyangiales</taxon>
        <taxon>Sandaracinaceae</taxon>
        <taxon>Sandaracinus</taxon>
    </lineage>
</organism>
<feature type="domain" description="Cytochrome c" evidence="5">
    <location>
        <begin position="35"/>
        <end position="149"/>
    </location>
</feature>
<keyword evidence="1 4" id="KW-0349">Heme</keyword>
<dbReference type="Gene3D" id="1.10.760.10">
    <property type="entry name" value="Cytochrome c-like domain"/>
    <property type="match status" value="2"/>
</dbReference>
<evidence type="ECO:0000256" key="1">
    <source>
        <dbReference type="ARBA" id="ARBA00022617"/>
    </source>
</evidence>
<keyword evidence="3 4" id="KW-0408">Iron</keyword>
<proteinExistence type="predicted"/>
<evidence type="ECO:0000313" key="6">
    <source>
        <dbReference type="EMBL" id="AKF10965.1"/>
    </source>
</evidence>
<reference evidence="6 7" key="1">
    <citation type="submission" date="2015-03" db="EMBL/GenBank/DDBJ databases">
        <title>Genome assembly of Sandaracinus amylolyticus DSM 53668.</title>
        <authorList>
            <person name="Sharma G."/>
            <person name="Subramanian S."/>
        </authorList>
    </citation>
    <scope>NUCLEOTIDE SEQUENCE [LARGE SCALE GENOMIC DNA]</scope>
    <source>
        <strain evidence="6 7">DSM 53668</strain>
    </source>
</reference>
<keyword evidence="2 4" id="KW-0479">Metal-binding</keyword>
<evidence type="ECO:0000256" key="2">
    <source>
        <dbReference type="ARBA" id="ARBA00022723"/>
    </source>
</evidence>
<dbReference type="GO" id="GO:0009055">
    <property type="term" value="F:electron transfer activity"/>
    <property type="evidence" value="ECO:0007669"/>
    <property type="project" value="InterPro"/>
</dbReference>
<dbReference type="AlphaFoldDB" id="A0A0F6W9Q9"/>
<protein>
    <submittedName>
        <fullName evidence="6">Putative diheme cytochrome c-553</fullName>
    </submittedName>
</protein>
<evidence type="ECO:0000313" key="7">
    <source>
        <dbReference type="Proteomes" id="UP000034883"/>
    </source>
</evidence>
<dbReference type="InterPro" id="IPR051459">
    <property type="entry name" value="Cytochrome_c-type_DH"/>
</dbReference>
<dbReference type="InterPro" id="IPR009056">
    <property type="entry name" value="Cyt_c-like_dom"/>
</dbReference>
<evidence type="ECO:0000259" key="5">
    <source>
        <dbReference type="PROSITE" id="PS51007"/>
    </source>
</evidence>
<accession>A0A0F6W9Q9</accession>
<sequence>MGVVVGLAGAALAGFLGATPYAPPPADLHVARTAEQIERGRYIAEHVAHCTTCHSDVDRTRFSGPVVPGTIGRGGQAFGAAEGLPFDAWSANITPAALGDWTDGELARALTVGVDREGDALIPIMRYENYRHLCGEDVEAVVAWMRSLEPIENDVAEPRVDFPLTLLLRTVPDAAEPWACPDASTPREERGRYLTRIAGCADCHTRREGIEVVGEPFAGGNEMRMPNGAIHRTANLTPDRETGIGLWTEEGFVNRFRAHRGEQPIVGEDGRSSPMPWSAYAGMSDDDLAAIYAFLRTQEPVRNVVEQYTPPPAHVATR</sequence>
<name>A0A0F6W9Q9_9BACT</name>
<dbReference type="KEGG" id="samy:DB32_008114"/>
<dbReference type="PANTHER" id="PTHR35008:SF8">
    <property type="entry name" value="ALCOHOL DEHYDROGENASE CYTOCHROME C SUBUNIT"/>
    <property type="match status" value="1"/>
</dbReference>
<evidence type="ECO:0000256" key="3">
    <source>
        <dbReference type="ARBA" id="ARBA00023004"/>
    </source>
</evidence>
<dbReference type="SUPFAM" id="SSF46626">
    <property type="entry name" value="Cytochrome c"/>
    <property type="match status" value="2"/>
</dbReference>
<feature type="domain" description="Cytochrome c" evidence="5">
    <location>
        <begin position="186"/>
        <end position="299"/>
    </location>
</feature>
<dbReference type="GO" id="GO:0046872">
    <property type="term" value="F:metal ion binding"/>
    <property type="evidence" value="ECO:0007669"/>
    <property type="project" value="UniProtKB-KW"/>
</dbReference>